<gene>
    <name evidence="1" type="ORF">MM415B00488_0002</name>
</gene>
<name>A0A6M3J4F0_9ZZZZ</name>
<dbReference type="InterPro" id="IPR035198">
    <property type="entry name" value="SU10_MCP"/>
</dbReference>
<proteinExistence type="predicted"/>
<organism evidence="1">
    <name type="scientific">viral metagenome</name>
    <dbReference type="NCBI Taxonomy" id="1070528"/>
    <lineage>
        <taxon>unclassified sequences</taxon>
        <taxon>metagenomes</taxon>
        <taxon>organismal metagenomes</taxon>
    </lineage>
</organism>
<dbReference type="EMBL" id="MT141522">
    <property type="protein sequence ID" value="QJA64554.1"/>
    <property type="molecule type" value="Genomic_DNA"/>
</dbReference>
<protein>
    <submittedName>
        <fullName evidence="1">Putative capsid protein</fullName>
    </submittedName>
</protein>
<sequence length="403" mass="42727">MATLDATAFDRGLKILYPKGLTYQWLKDASNTVKWLPKATDFVGKQWNINPVVGAVRGSHTFADALNDKSTPTFVEFHVTRVPDYAIVSVSAEMIAASKTDVGALRQAIQVQTDAAMAEMARARSMDVWGNGGGAIGLSVTIAGTLITLATVSDVIKVDVGMRLELSSDDGTGGAGVRVGAPGYVTVSAIASDTGVITCTGNVAAAIAGAVSGDYVFRKGDYASAIAGLYAWNPATAPGATLFFGVDRTTHLDKLSGSRINGGGANKEDVIIEACQTIARYGGRPDTLLVNPMDLGDLMKGMQSKVYVPVKTSDPSIGLTALQIMTPRGSVNVIDDEFCPQGHAKLTRRDTWLLRTLGADPHFAQEDGLKWRTEGSADAVEARLRSWGNLGCLDLRHTMDITW</sequence>
<dbReference type="Pfam" id="PF17236">
    <property type="entry name" value="SU10_MCP"/>
    <property type="match status" value="1"/>
</dbReference>
<accession>A0A6M3J4F0</accession>
<dbReference type="AlphaFoldDB" id="A0A6M3J4F0"/>
<evidence type="ECO:0000313" key="1">
    <source>
        <dbReference type="EMBL" id="QJA64554.1"/>
    </source>
</evidence>
<reference evidence="1" key="1">
    <citation type="submission" date="2020-03" db="EMBL/GenBank/DDBJ databases">
        <title>The deep terrestrial virosphere.</title>
        <authorList>
            <person name="Holmfeldt K."/>
            <person name="Nilsson E."/>
            <person name="Simone D."/>
            <person name="Lopez-Fernandez M."/>
            <person name="Wu X."/>
            <person name="de Brujin I."/>
            <person name="Lundin D."/>
            <person name="Andersson A."/>
            <person name="Bertilsson S."/>
            <person name="Dopson M."/>
        </authorList>
    </citation>
    <scope>NUCLEOTIDE SEQUENCE</scope>
    <source>
        <strain evidence="1">MM415B00488</strain>
    </source>
</reference>